<sequence>MQIKTKLPLYYSAIWVVVILWLSYVFSNWENLITKNIKNQFIENVEKKSIEIDKFIYERLVSLSTLSTNNSLQESISNFSSDKIKSGANLSKALEDFLLINKTFYSAEILDINGIVLEWNEILERENVDKAYIVRDSIIKDIWTNKSGEVFFKKVKDSKDYYIDNIQKDSEGNIFLSFVVPILKNTSNEGKIELAGMIKAKLSIEHIAKIFSDISIWSTGKAYIYTNKDDIIASFDRRDILSKFTQNKLDISAYKEKTLLQEEDLWWEKVLAVYKLMDWYKKYKWLNWSIKITQSYNELFSALDGIKNTAYATIIFIILSVLFLATVIQWQFINPLSRLLKKVRTFSSGDENVSIDVESKDEIWVLAQAFNDMIFKIKEKTKILNEYRHIIDSTALVSKVDIEGNFIYVNDIFCNNAGCELSEIIGKPHKTIRHPDIWEDVFKDIEKTMKAKEIWKWIMKNVRKDGSEYWLQSVIAPILDMNNNIIEMIMMETDITELEKTKHELLSSYNKLQESTDALVVKERISKEFELASKIQEDFMPAPEEMQIEWVEVHCGITSATEIWWDLYDIVTCKNDSDRTLFYIWDVTGHWLIAGIMMAICNSLVYNLAQNSIYSIKDILIKLNETLFHKLPKKVFITLLLLEYNAKNNTLSYAWAWHESLLVYRKEADMVEEIKTWGSAIWMFADLSGDVVVNELNLNPGDVVLMYTDWIPEARNKSDEFYWMEKFKESFKSNAHRSIQAMYESLLKDLYDFIDGAEILDDITMFLVKKK</sequence>
<evidence type="ECO:0000259" key="4">
    <source>
        <dbReference type="PROSITE" id="PS50113"/>
    </source>
</evidence>
<dbReference type="CDD" id="cd06225">
    <property type="entry name" value="HAMP"/>
    <property type="match status" value="1"/>
</dbReference>
<dbReference type="CDD" id="cd00130">
    <property type="entry name" value="PAS"/>
    <property type="match status" value="1"/>
</dbReference>
<evidence type="ECO:0000259" key="3">
    <source>
        <dbReference type="PROSITE" id="PS50112"/>
    </source>
</evidence>
<dbReference type="Pfam" id="PF00672">
    <property type="entry name" value="HAMP"/>
    <property type="match status" value="1"/>
</dbReference>
<feature type="transmembrane region" description="Helical" evidence="2">
    <location>
        <begin position="589"/>
        <end position="609"/>
    </location>
</feature>
<feature type="domain" description="PAS" evidence="3">
    <location>
        <begin position="383"/>
        <end position="452"/>
    </location>
</feature>
<evidence type="ECO:0000259" key="5">
    <source>
        <dbReference type="PROSITE" id="PS50885"/>
    </source>
</evidence>
<name>K2ADD2_9BACT</name>
<proteinExistence type="predicted"/>
<comment type="caution">
    <text evidence="6">The sequence shown here is derived from an EMBL/GenBank/DDBJ whole genome shotgun (WGS) entry which is preliminary data.</text>
</comment>
<feature type="transmembrane region" description="Helical" evidence="2">
    <location>
        <begin position="7"/>
        <end position="26"/>
    </location>
</feature>
<keyword evidence="2" id="KW-0472">Membrane</keyword>
<dbReference type="SMART" id="SM00331">
    <property type="entry name" value="PP2C_SIG"/>
    <property type="match status" value="1"/>
</dbReference>
<dbReference type="InterPro" id="IPR036457">
    <property type="entry name" value="PPM-type-like_dom_sf"/>
</dbReference>
<dbReference type="Gene3D" id="1.10.8.500">
    <property type="entry name" value="HAMP domain in histidine kinase"/>
    <property type="match status" value="1"/>
</dbReference>
<dbReference type="InterPro" id="IPR003660">
    <property type="entry name" value="HAMP_dom"/>
</dbReference>
<dbReference type="EMBL" id="AMFJ01021653">
    <property type="protein sequence ID" value="EKD66050.1"/>
    <property type="molecule type" value="Genomic_DNA"/>
</dbReference>
<dbReference type="SMART" id="SM00086">
    <property type="entry name" value="PAC"/>
    <property type="match status" value="1"/>
</dbReference>
<keyword evidence="2" id="KW-1133">Transmembrane helix</keyword>
<dbReference type="PROSITE" id="PS50885">
    <property type="entry name" value="HAMP"/>
    <property type="match status" value="1"/>
</dbReference>
<dbReference type="InterPro" id="IPR052016">
    <property type="entry name" value="Bact_Sigma-Reg"/>
</dbReference>
<feature type="domain" description="HAMP" evidence="5">
    <location>
        <begin position="330"/>
        <end position="382"/>
    </location>
</feature>
<dbReference type="AlphaFoldDB" id="K2ADD2"/>
<dbReference type="PROSITE" id="PS50112">
    <property type="entry name" value="PAS"/>
    <property type="match status" value="1"/>
</dbReference>
<evidence type="ECO:0000313" key="6">
    <source>
        <dbReference type="EMBL" id="EKD66050.1"/>
    </source>
</evidence>
<organism evidence="6">
    <name type="scientific">uncultured bacterium</name>
    <name type="common">gcode 4</name>
    <dbReference type="NCBI Taxonomy" id="1234023"/>
    <lineage>
        <taxon>Bacteria</taxon>
        <taxon>environmental samples</taxon>
    </lineage>
</organism>
<keyword evidence="1" id="KW-0378">Hydrolase</keyword>
<feature type="transmembrane region" description="Helical" evidence="2">
    <location>
        <begin position="310"/>
        <end position="333"/>
    </location>
</feature>
<dbReference type="SUPFAM" id="SSF158472">
    <property type="entry name" value="HAMP domain-like"/>
    <property type="match status" value="1"/>
</dbReference>
<dbReference type="GO" id="GO:0007165">
    <property type="term" value="P:signal transduction"/>
    <property type="evidence" value="ECO:0007669"/>
    <property type="project" value="InterPro"/>
</dbReference>
<reference evidence="6" key="1">
    <citation type="journal article" date="2012" name="Science">
        <title>Fermentation, hydrogen, and sulfur metabolism in multiple uncultivated bacterial phyla.</title>
        <authorList>
            <person name="Wrighton K.C."/>
            <person name="Thomas B.C."/>
            <person name="Sharon I."/>
            <person name="Miller C.S."/>
            <person name="Castelle C.J."/>
            <person name="VerBerkmoes N.C."/>
            <person name="Wilkins M.J."/>
            <person name="Hettich R.L."/>
            <person name="Lipton M.S."/>
            <person name="Williams K.H."/>
            <person name="Long P.E."/>
            <person name="Banfield J.F."/>
        </authorList>
    </citation>
    <scope>NUCLEOTIDE SEQUENCE [LARGE SCALE GENOMIC DNA]</scope>
</reference>
<keyword evidence="2" id="KW-0812">Transmembrane</keyword>
<feature type="domain" description="PAC" evidence="4">
    <location>
        <begin position="455"/>
        <end position="507"/>
    </location>
</feature>
<gene>
    <name evidence="6" type="ORF">ACD_49C00067G0036</name>
</gene>
<protein>
    <submittedName>
        <fullName evidence="6">Uncharacterized protein</fullName>
    </submittedName>
</protein>
<dbReference type="PANTHER" id="PTHR43156:SF2">
    <property type="entry name" value="STAGE II SPORULATION PROTEIN E"/>
    <property type="match status" value="1"/>
</dbReference>
<dbReference type="Gene3D" id="3.60.40.10">
    <property type="entry name" value="PPM-type phosphatase domain"/>
    <property type="match status" value="1"/>
</dbReference>
<dbReference type="InterPro" id="IPR001610">
    <property type="entry name" value="PAC"/>
</dbReference>
<dbReference type="SMART" id="SM00304">
    <property type="entry name" value="HAMP"/>
    <property type="match status" value="1"/>
</dbReference>
<dbReference type="GO" id="GO:0016020">
    <property type="term" value="C:membrane"/>
    <property type="evidence" value="ECO:0007669"/>
    <property type="project" value="InterPro"/>
</dbReference>
<accession>K2ADD2</accession>
<dbReference type="InterPro" id="IPR000014">
    <property type="entry name" value="PAS"/>
</dbReference>
<dbReference type="PANTHER" id="PTHR43156">
    <property type="entry name" value="STAGE II SPORULATION PROTEIN E-RELATED"/>
    <property type="match status" value="1"/>
</dbReference>
<dbReference type="Pfam" id="PF07228">
    <property type="entry name" value="SpoIIE"/>
    <property type="match status" value="1"/>
</dbReference>
<dbReference type="SUPFAM" id="SSF55785">
    <property type="entry name" value="PYP-like sensor domain (PAS domain)"/>
    <property type="match status" value="1"/>
</dbReference>
<dbReference type="GO" id="GO:0016791">
    <property type="term" value="F:phosphatase activity"/>
    <property type="evidence" value="ECO:0007669"/>
    <property type="project" value="TreeGrafter"/>
</dbReference>
<evidence type="ECO:0000256" key="2">
    <source>
        <dbReference type="SAM" id="Phobius"/>
    </source>
</evidence>
<dbReference type="InterPro" id="IPR035965">
    <property type="entry name" value="PAS-like_dom_sf"/>
</dbReference>
<dbReference type="NCBIfam" id="TIGR00229">
    <property type="entry name" value="sensory_box"/>
    <property type="match status" value="1"/>
</dbReference>
<evidence type="ECO:0000256" key="1">
    <source>
        <dbReference type="ARBA" id="ARBA00022801"/>
    </source>
</evidence>
<dbReference type="InterPro" id="IPR013655">
    <property type="entry name" value="PAS_fold_3"/>
</dbReference>
<dbReference type="PROSITE" id="PS50113">
    <property type="entry name" value="PAC"/>
    <property type="match status" value="1"/>
</dbReference>
<dbReference type="InterPro" id="IPR000700">
    <property type="entry name" value="PAS-assoc_C"/>
</dbReference>
<dbReference type="Gene3D" id="3.30.450.20">
    <property type="entry name" value="PAS domain"/>
    <property type="match status" value="2"/>
</dbReference>
<dbReference type="InterPro" id="IPR001932">
    <property type="entry name" value="PPM-type_phosphatase-like_dom"/>
</dbReference>
<dbReference type="Pfam" id="PF08447">
    <property type="entry name" value="PAS_3"/>
    <property type="match status" value="1"/>
</dbReference>